<dbReference type="Gene3D" id="2.40.50.140">
    <property type="entry name" value="Nucleic acid-binding proteins"/>
    <property type="match status" value="1"/>
</dbReference>
<dbReference type="AlphaFoldDB" id="A0A849K694"/>
<dbReference type="Proteomes" id="UP000557204">
    <property type="component" value="Unassembled WGS sequence"/>
</dbReference>
<dbReference type="Pfam" id="PF00313">
    <property type="entry name" value="CSD"/>
    <property type="match status" value="1"/>
</dbReference>
<evidence type="ECO:0000313" key="3">
    <source>
        <dbReference type="EMBL" id="NNU27295.1"/>
    </source>
</evidence>
<dbReference type="InterPro" id="IPR002059">
    <property type="entry name" value="CSP_DNA-bd"/>
</dbReference>
<accession>A0A849K694</accession>
<evidence type="ECO:0000256" key="1">
    <source>
        <dbReference type="SAM" id="MobiDB-lite"/>
    </source>
</evidence>
<dbReference type="RefSeq" id="WP_171246805.1">
    <property type="nucleotide sequence ID" value="NZ_JABFAJ010000012.1"/>
</dbReference>
<reference evidence="3 4" key="1">
    <citation type="submission" date="2020-05" db="EMBL/GenBank/DDBJ databases">
        <title>Genome sequence of Isoptericola sp. JC619 isolated from Chilika lagoon, India.</title>
        <authorList>
            <person name="Kumar D."/>
            <person name="Appam K."/>
            <person name="Gandham S."/>
            <person name="Uppada J."/>
            <person name="Sasikala C."/>
            <person name="Venkata Ramana C."/>
        </authorList>
    </citation>
    <scope>NUCLEOTIDE SEQUENCE [LARGE SCALE GENOMIC DNA]</scope>
    <source>
        <strain evidence="3 4">JC619</strain>
    </source>
</reference>
<dbReference type="EMBL" id="JABFAJ010000012">
    <property type="protein sequence ID" value="NNU27295.1"/>
    <property type="molecule type" value="Genomic_DNA"/>
</dbReference>
<proteinExistence type="predicted"/>
<protein>
    <submittedName>
        <fullName evidence="3">Cold shock domain-containing protein</fullName>
    </submittedName>
</protein>
<dbReference type="GO" id="GO:0003676">
    <property type="term" value="F:nucleic acid binding"/>
    <property type="evidence" value="ECO:0007669"/>
    <property type="project" value="InterPro"/>
</dbReference>
<name>A0A849K694_9MICO</name>
<keyword evidence="4" id="KW-1185">Reference proteome</keyword>
<evidence type="ECO:0000313" key="4">
    <source>
        <dbReference type="Proteomes" id="UP000557204"/>
    </source>
</evidence>
<feature type="domain" description="CSD" evidence="2">
    <location>
        <begin position="1"/>
        <end position="61"/>
    </location>
</feature>
<gene>
    <name evidence="3" type="ORF">HLI28_07035</name>
</gene>
<evidence type="ECO:0000259" key="2">
    <source>
        <dbReference type="Pfam" id="PF00313"/>
    </source>
</evidence>
<comment type="caution">
    <text evidence="3">The sequence shown here is derived from an EMBL/GenBank/DDBJ whole genome shotgun (WGS) entry which is preliminary data.</text>
</comment>
<feature type="compositionally biased region" description="Low complexity" evidence="1">
    <location>
        <begin position="78"/>
        <end position="95"/>
    </location>
</feature>
<sequence>MRGDVVRYDAIKGYAFVASDELDEDVFLHVNDLDFDKALMAVGTVVDFTHEMGERGPRAVSASLISSPVADAVQAAMGGPSSRDGAAPASPAASGDQHDGYADVLSTAELRSEVTETLLSTVGDLTGRQVLAVRGAVEKMARRHGWLDA</sequence>
<feature type="region of interest" description="Disordered" evidence="1">
    <location>
        <begin position="74"/>
        <end position="98"/>
    </location>
</feature>
<organism evidence="3 4">
    <name type="scientific">Isoptericola sediminis</name>
    <dbReference type="NCBI Taxonomy" id="2733572"/>
    <lineage>
        <taxon>Bacteria</taxon>
        <taxon>Bacillati</taxon>
        <taxon>Actinomycetota</taxon>
        <taxon>Actinomycetes</taxon>
        <taxon>Micrococcales</taxon>
        <taxon>Promicromonosporaceae</taxon>
        <taxon>Isoptericola</taxon>
    </lineage>
</organism>
<dbReference type="SUPFAM" id="SSF50249">
    <property type="entry name" value="Nucleic acid-binding proteins"/>
    <property type="match status" value="1"/>
</dbReference>
<dbReference type="InterPro" id="IPR012340">
    <property type="entry name" value="NA-bd_OB-fold"/>
</dbReference>